<protein>
    <submittedName>
        <fullName evidence="2">Uncharacterized protein</fullName>
    </submittedName>
</protein>
<proteinExistence type="predicted"/>
<dbReference type="EMBL" id="CCKQ01015584">
    <property type="protein sequence ID" value="CDW87408.1"/>
    <property type="molecule type" value="Genomic_DNA"/>
</dbReference>
<evidence type="ECO:0000256" key="1">
    <source>
        <dbReference type="SAM" id="SignalP"/>
    </source>
</evidence>
<evidence type="ECO:0000313" key="3">
    <source>
        <dbReference type="Proteomes" id="UP000039865"/>
    </source>
</evidence>
<name>A0A078B219_STYLE</name>
<accession>A0A078B219</accession>
<reference evidence="2 3" key="1">
    <citation type="submission" date="2014-06" db="EMBL/GenBank/DDBJ databases">
        <authorList>
            <person name="Swart Estienne"/>
        </authorList>
    </citation>
    <scope>NUCLEOTIDE SEQUENCE [LARGE SCALE GENOMIC DNA]</scope>
    <source>
        <strain evidence="2 3">130c</strain>
    </source>
</reference>
<gene>
    <name evidence="2" type="primary">Contig229.g266</name>
    <name evidence="2" type="ORF">STYLEM_16511</name>
</gene>
<sequence>MYFLNRRVLSMEIFVLHLNLLILISEQANVPQSTIKQSIFPILVENDKDVKLFLLDSDPYSNIVAGGSIQAKNDNYENPVVGYFDELGQNKWMRIISGYQKNFAVSFLQLINTTYSSVFVQLNRPGLEYLVINVTDGLILKQHLYQPSNQAQETVNVYIDSNSTLYSSVIDYNLGIGNVWLFSINLTTSEIKMTTKMRINIFYDYFDSGQQLIAGSCSTCKYLIYAGYQLEQFEFYYIDKNFVNDPIYFGQNQYISRGRLIKLLDDDKTFFSCEETPSSNNLFFGRYNV</sequence>
<evidence type="ECO:0000313" key="2">
    <source>
        <dbReference type="EMBL" id="CDW87408.1"/>
    </source>
</evidence>
<keyword evidence="1" id="KW-0732">Signal</keyword>
<keyword evidence="3" id="KW-1185">Reference proteome</keyword>
<feature type="signal peptide" evidence="1">
    <location>
        <begin position="1"/>
        <end position="27"/>
    </location>
</feature>
<dbReference type="AlphaFoldDB" id="A0A078B219"/>
<dbReference type="InParanoid" id="A0A078B219"/>
<feature type="chain" id="PRO_5001729849" evidence="1">
    <location>
        <begin position="28"/>
        <end position="289"/>
    </location>
</feature>
<dbReference type="Proteomes" id="UP000039865">
    <property type="component" value="Unassembled WGS sequence"/>
</dbReference>
<organism evidence="2 3">
    <name type="scientific">Stylonychia lemnae</name>
    <name type="common">Ciliate</name>
    <dbReference type="NCBI Taxonomy" id="5949"/>
    <lineage>
        <taxon>Eukaryota</taxon>
        <taxon>Sar</taxon>
        <taxon>Alveolata</taxon>
        <taxon>Ciliophora</taxon>
        <taxon>Intramacronucleata</taxon>
        <taxon>Spirotrichea</taxon>
        <taxon>Stichotrichia</taxon>
        <taxon>Sporadotrichida</taxon>
        <taxon>Oxytrichidae</taxon>
        <taxon>Stylonychinae</taxon>
        <taxon>Stylonychia</taxon>
    </lineage>
</organism>